<evidence type="ECO:0000256" key="4">
    <source>
        <dbReference type="ARBA" id="ARBA00023136"/>
    </source>
</evidence>
<dbReference type="PANTHER" id="PTHR39469">
    <property type="entry name" value="CHROMOSOME 1, WHOLE GENOME SHOTGUN SEQUENCE"/>
    <property type="match status" value="1"/>
</dbReference>
<feature type="region of interest" description="Disordered" evidence="5">
    <location>
        <begin position="605"/>
        <end position="736"/>
    </location>
</feature>
<keyword evidence="4 6" id="KW-0472">Membrane</keyword>
<dbReference type="InterPro" id="IPR025256">
    <property type="entry name" value="TM7S3/TM198-like_dom"/>
</dbReference>
<feature type="compositionally biased region" description="Polar residues" evidence="5">
    <location>
        <begin position="863"/>
        <end position="903"/>
    </location>
</feature>
<feature type="region of interest" description="Disordered" evidence="5">
    <location>
        <begin position="25"/>
        <end position="119"/>
    </location>
</feature>
<dbReference type="OrthoDB" id="102260at2759"/>
<feature type="compositionally biased region" description="Basic and acidic residues" evidence="5">
    <location>
        <begin position="625"/>
        <end position="684"/>
    </location>
</feature>
<sequence>MRSTWVLSWTVACLLLTVPQTATARHELRPRQGNGASAPSTSSATPLPATASDPASGSTSGSASSSVPASTSSISVSPGSSTQSPSSSSASPSSSDATSSIASSSTTSHESTSTSGAVASPTHLATNSLPLPPVLTPAIGITGAVLMLTGIVYCLIGIKHKALYIFLAPAFLVSLAVVVLIEYVDSPPVRNAVQGAYFVAAFVAGCIFGALSLVFTEVTEGLGCLLGGFCLSMWFLVLKPGGLLTTTTSRAIFIGVFSVVGFSLSFSQYTRTYGLIFCIAFAGATVTILGIDCFSRAGLKEFWLYIWNLNSQLFPLNTNTYPITRGIKVEIAGIIILFLLGIISQLKVWKLVKERREKKAAANLQHEQEREDYEAHLGKQIEQHNAKARKQWERIYGDKMSGKNEPADSGVGSSRDSFNKTSLSVKEYRRSRQNSIELSDVPDSIYASSAELAAKGNAKDGNSRVSVRALSDDEIQLIDAHGNPVHTPRPPAIQEEAIGYADSTVSSDFQRSSASFKGKSLRPSVAPPPIVIPLPFELPPSEETSDEDEPSAIEKGRRRKPRDKRLSRLSMANRLSTAASLGDELEVPHIEDDRRSSLAATLNDKLDLDESLPKLSPSSTPLKTDFGEDRLNAPEVIGETKSERAVKLDAPSDLKPVEGLPRSKSDTDIAEKKVVAKTAEKPGEAKATQESPQIPPVDPAVMQAASAKLTSSTRPKEESSNSGEGDVSTTKEPTAAGAAASVLGALTRQLPDKLSRIALSYRTNEWAKHLDAAEEPEDEAESRPSTPGVTVEVRSPEPAAPPKAVGPQEKPKEVQRPVDVARKSSSSSYRTAKATPIYASQASSSTSLDRNNSTNSVYNVNTIQRNASQSSIRNSSAPSRQGSQSKPSTAGHRSSSMPLSTQPLVEFPVEEEPANIPTAAFERMNSSRGTLLNIADKKQQNRTSSALLNRQSSPNVTGLTSSNSSSSNENRAPVTPADDDDNMPLAQRRSLIQAQRQSSAHASPPQPALFDSHQPRRTSAVDSRKQAANLALWRDSMRTDLASKAPRVAEEEEARTQMMAQRRSSQMRQEQQAQAAQHRENAFDNMMRRGGMLDLHREKMRRMQASANKHAG</sequence>
<feature type="compositionally biased region" description="Basic and acidic residues" evidence="5">
    <location>
        <begin position="396"/>
        <end position="406"/>
    </location>
</feature>
<feature type="region of interest" description="Disordered" evidence="5">
    <location>
        <begin position="396"/>
        <end position="426"/>
    </location>
</feature>
<feature type="compositionally biased region" description="Basic residues" evidence="5">
    <location>
        <begin position="556"/>
        <end position="567"/>
    </location>
</feature>
<evidence type="ECO:0000256" key="6">
    <source>
        <dbReference type="SAM" id="Phobius"/>
    </source>
</evidence>
<evidence type="ECO:0000256" key="2">
    <source>
        <dbReference type="ARBA" id="ARBA00022692"/>
    </source>
</evidence>
<evidence type="ECO:0000256" key="1">
    <source>
        <dbReference type="ARBA" id="ARBA00004141"/>
    </source>
</evidence>
<feature type="compositionally biased region" description="Low complexity" evidence="5">
    <location>
        <begin position="36"/>
        <end position="117"/>
    </location>
</feature>
<evidence type="ECO:0000259" key="8">
    <source>
        <dbReference type="Pfam" id="PF13886"/>
    </source>
</evidence>
<feature type="region of interest" description="Disordered" evidence="5">
    <location>
        <begin position="516"/>
        <end position="571"/>
    </location>
</feature>
<dbReference type="GO" id="GO:0016020">
    <property type="term" value="C:membrane"/>
    <property type="evidence" value="ECO:0007669"/>
    <property type="project" value="UniProtKB-SubCell"/>
</dbReference>
<feature type="transmembrane region" description="Helical" evidence="6">
    <location>
        <begin position="196"/>
        <end position="215"/>
    </location>
</feature>
<feature type="compositionally biased region" description="Pro residues" evidence="5">
    <location>
        <begin position="525"/>
        <end position="538"/>
    </location>
</feature>
<comment type="subcellular location">
    <subcellularLocation>
        <location evidence="1">Membrane</location>
        <topology evidence="1">Multi-pass membrane protein</topology>
    </subcellularLocation>
</comment>
<feature type="compositionally biased region" description="Polar residues" evidence="5">
    <location>
        <begin position="990"/>
        <end position="1001"/>
    </location>
</feature>
<proteinExistence type="predicted"/>
<keyword evidence="10" id="KW-1185">Reference proteome</keyword>
<dbReference type="Proteomes" id="UP000800092">
    <property type="component" value="Unassembled WGS sequence"/>
</dbReference>
<feature type="region of interest" description="Disordered" evidence="5">
    <location>
        <begin position="770"/>
        <end position="1084"/>
    </location>
</feature>
<dbReference type="Pfam" id="PF13886">
    <property type="entry name" value="TM7S3_TM198"/>
    <property type="match status" value="1"/>
</dbReference>
<feature type="compositionally biased region" description="Polar residues" evidence="5">
    <location>
        <begin position="838"/>
        <end position="850"/>
    </location>
</feature>
<feature type="chain" id="PRO_5025381598" description="TM7S3/TM198-like domain-containing protein" evidence="7">
    <location>
        <begin position="25"/>
        <end position="1112"/>
    </location>
</feature>
<evidence type="ECO:0000256" key="5">
    <source>
        <dbReference type="SAM" id="MobiDB-lite"/>
    </source>
</evidence>
<feature type="compositionally biased region" description="Polar residues" evidence="5">
    <location>
        <begin position="720"/>
        <end position="732"/>
    </location>
</feature>
<feature type="compositionally biased region" description="Polar residues" evidence="5">
    <location>
        <begin position="411"/>
        <end position="424"/>
    </location>
</feature>
<keyword evidence="3 6" id="KW-1133">Transmembrane helix</keyword>
<feature type="compositionally biased region" description="Polar residues" evidence="5">
    <location>
        <begin position="941"/>
        <end position="960"/>
    </location>
</feature>
<evidence type="ECO:0000313" key="10">
    <source>
        <dbReference type="Proteomes" id="UP000800092"/>
    </source>
</evidence>
<feature type="domain" description="TM7S3/TM198-like" evidence="8">
    <location>
        <begin position="143"/>
        <end position="346"/>
    </location>
</feature>
<name>A0A6A6HMF3_VIRVR</name>
<feature type="compositionally biased region" description="Basic and acidic residues" evidence="5">
    <location>
        <begin position="809"/>
        <end position="822"/>
    </location>
</feature>
<evidence type="ECO:0000256" key="7">
    <source>
        <dbReference type="SAM" id="SignalP"/>
    </source>
</evidence>
<keyword evidence="7" id="KW-0732">Signal</keyword>
<evidence type="ECO:0000313" key="9">
    <source>
        <dbReference type="EMBL" id="KAF2238620.1"/>
    </source>
</evidence>
<feature type="transmembrane region" description="Helical" evidence="6">
    <location>
        <begin position="222"/>
        <end position="238"/>
    </location>
</feature>
<evidence type="ECO:0000256" key="3">
    <source>
        <dbReference type="ARBA" id="ARBA00022989"/>
    </source>
</evidence>
<accession>A0A6A6HMF3</accession>
<feature type="compositionally biased region" description="Low complexity" evidence="5">
    <location>
        <begin position="851"/>
        <end position="862"/>
    </location>
</feature>
<feature type="signal peptide" evidence="7">
    <location>
        <begin position="1"/>
        <end position="24"/>
    </location>
</feature>
<dbReference type="PANTHER" id="PTHR39469:SF1">
    <property type="entry name" value="DUF4203 DOMAIN-CONTAINING PROTEIN"/>
    <property type="match status" value="1"/>
</dbReference>
<protein>
    <recommendedName>
        <fullName evidence="8">TM7S3/TM198-like domain-containing protein</fullName>
    </recommendedName>
</protein>
<keyword evidence="2 6" id="KW-0812">Transmembrane</keyword>
<feature type="compositionally biased region" description="Low complexity" evidence="5">
    <location>
        <begin position="613"/>
        <end position="624"/>
    </location>
</feature>
<feature type="transmembrane region" description="Helical" evidence="6">
    <location>
        <begin position="250"/>
        <end position="266"/>
    </location>
</feature>
<dbReference type="EMBL" id="ML991775">
    <property type="protein sequence ID" value="KAF2238620.1"/>
    <property type="molecule type" value="Genomic_DNA"/>
</dbReference>
<feature type="transmembrane region" description="Helical" evidence="6">
    <location>
        <begin position="134"/>
        <end position="156"/>
    </location>
</feature>
<feature type="transmembrane region" description="Helical" evidence="6">
    <location>
        <begin position="163"/>
        <end position="184"/>
    </location>
</feature>
<gene>
    <name evidence="9" type="ORF">EV356DRAFT_505957</name>
</gene>
<organism evidence="9 10">
    <name type="scientific">Viridothelium virens</name>
    <name type="common">Speckled blister lichen</name>
    <name type="synonym">Trypethelium virens</name>
    <dbReference type="NCBI Taxonomy" id="1048519"/>
    <lineage>
        <taxon>Eukaryota</taxon>
        <taxon>Fungi</taxon>
        <taxon>Dikarya</taxon>
        <taxon>Ascomycota</taxon>
        <taxon>Pezizomycotina</taxon>
        <taxon>Dothideomycetes</taxon>
        <taxon>Dothideomycetes incertae sedis</taxon>
        <taxon>Trypetheliales</taxon>
        <taxon>Trypetheliaceae</taxon>
        <taxon>Viridothelium</taxon>
    </lineage>
</organism>
<dbReference type="AlphaFoldDB" id="A0A6A6HMF3"/>
<reference evidence="9" key="1">
    <citation type="journal article" date="2020" name="Stud. Mycol.">
        <title>101 Dothideomycetes genomes: a test case for predicting lifestyles and emergence of pathogens.</title>
        <authorList>
            <person name="Haridas S."/>
            <person name="Albert R."/>
            <person name="Binder M."/>
            <person name="Bloem J."/>
            <person name="Labutti K."/>
            <person name="Salamov A."/>
            <person name="Andreopoulos B."/>
            <person name="Baker S."/>
            <person name="Barry K."/>
            <person name="Bills G."/>
            <person name="Bluhm B."/>
            <person name="Cannon C."/>
            <person name="Castanera R."/>
            <person name="Culley D."/>
            <person name="Daum C."/>
            <person name="Ezra D."/>
            <person name="Gonzalez J."/>
            <person name="Henrissat B."/>
            <person name="Kuo A."/>
            <person name="Liang C."/>
            <person name="Lipzen A."/>
            <person name="Lutzoni F."/>
            <person name="Magnuson J."/>
            <person name="Mondo S."/>
            <person name="Nolan M."/>
            <person name="Ohm R."/>
            <person name="Pangilinan J."/>
            <person name="Park H.-J."/>
            <person name="Ramirez L."/>
            <person name="Alfaro M."/>
            <person name="Sun H."/>
            <person name="Tritt A."/>
            <person name="Yoshinaga Y."/>
            <person name="Zwiers L.-H."/>
            <person name="Turgeon B."/>
            <person name="Goodwin S."/>
            <person name="Spatafora J."/>
            <person name="Crous P."/>
            <person name="Grigoriev I."/>
        </authorList>
    </citation>
    <scope>NUCLEOTIDE SEQUENCE</scope>
    <source>
        <strain evidence="9">Tuck. ex Michener</strain>
    </source>
</reference>
<feature type="compositionally biased region" description="Low complexity" evidence="5">
    <location>
        <begin position="1057"/>
        <end position="1076"/>
    </location>
</feature>
<feature type="transmembrane region" description="Helical" evidence="6">
    <location>
        <begin position="273"/>
        <end position="291"/>
    </location>
</feature>